<keyword evidence="2" id="KW-1185">Reference proteome</keyword>
<dbReference type="AlphaFoldDB" id="A0A4Z2HGK7"/>
<evidence type="ECO:0000313" key="1">
    <source>
        <dbReference type="EMBL" id="TNN64375.1"/>
    </source>
</evidence>
<dbReference type="Proteomes" id="UP000314294">
    <property type="component" value="Unassembled WGS sequence"/>
</dbReference>
<proteinExistence type="predicted"/>
<reference evidence="1 2" key="1">
    <citation type="submission" date="2019-03" db="EMBL/GenBank/DDBJ databases">
        <title>First draft genome of Liparis tanakae, snailfish: a comprehensive survey of snailfish specific genes.</title>
        <authorList>
            <person name="Kim W."/>
            <person name="Song I."/>
            <person name="Jeong J.-H."/>
            <person name="Kim D."/>
            <person name="Kim S."/>
            <person name="Ryu S."/>
            <person name="Song J.Y."/>
            <person name="Lee S.K."/>
        </authorList>
    </citation>
    <scope>NUCLEOTIDE SEQUENCE [LARGE SCALE GENOMIC DNA]</scope>
    <source>
        <tissue evidence="1">Muscle</tissue>
    </source>
</reference>
<name>A0A4Z2HGK7_9TELE</name>
<sequence length="270" mass="28597">MRKTTKLAGTKDMAKITQMDTSTSTDVVILRAEGEEDCDLGQLLLGEVERVIGGSDAELGGVLVGLQTRAQDAVVHHVEERADAVPAFVVEPDLETERQAPAFDLERAFAIGSTEQGGIRYAVAGYSQVGESVIQLVEELDEGSVFSRLIGQDISDLMAEVLHQASLVDMLEYQLSYLLGLLAVGHGAGGIPAGLKRYVVVSLDEGQVVARAQLGLEEQRGAHAAQLAVGDDGDAVAQDVGLVHVVSGQDDGAAWRGTEGHGQFTNYRMA</sequence>
<dbReference type="EMBL" id="SRLO01000254">
    <property type="protein sequence ID" value="TNN64375.1"/>
    <property type="molecule type" value="Genomic_DNA"/>
</dbReference>
<protein>
    <submittedName>
        <fullName evidence="1">Uncharacterized protein</fullName>
    </submittedName>
</protein>
<accession>A0A4Z2HGK7</accession>
<gene>
    <name evidence="1" type="ORF">EYF80_025416</name>
</gene>
<organism evidence="1 2">
    <name type="scientific">Liparis tanakae</name>
    <name type="common">Tanaka's snailfish</name>
    <dbReference type="NCBI Taxonomy" id="230148"/>
    <lineage>
        <taxon>Eukaryota</taxon>
        <taxon>Metazoa</taxon>
        <taxon>Chordata</taxon>
        <taxon>Craniata</taxon>
        <taxon>Vertebrata</taxon>
        <taxon>Euteleostomi</taxon>
        <taxon>Actinopterygii</taxon>
        <taxon>Neopterygii</taxon>
        <taxon>Teleostei</taxon>
        <taxon>Neoteleostei</taxon>
        <taxon>Acanthomorphata</taxon>
        <taxon>Eupercaria</taxon>
        <taxon>Perciformes</taxon>
        <taxon>Cottioidei</taxon>
        <taxon>Cottales</taxon>
        <taxon>Liparidae</taxon>
        <taxon>Liparis</taxon>
    </lineage>
</organism>
<comment type="caution">
    <text evidence="1">The sequence shown here is derived from an EMBL/GenBank/DDBJ whole genome shotgun (WGS) entry which is preliminary data.</text>
</comment>
<evidence type="ECO:0000313" key="2">
    <source>
        <dbReference type="Proteomes" id="UP000314294"/>
    </source>
</evidence>